<dbReference type="AlphaFoldDB" id="A0A9N8EVC6"/>
<keyword evidence="2" id="KW-0732">Signal</keyword>
<evidence type="ECO:0000313" key="3">
    <source>
        <dbReference type="EMBL" id="CAB9527931.1"/>
    </source>
</evidence>
<feature type="chain" id="PRO_5040449379" evidence="2">
    <location>
        <begin position="21"/>
        <end position="380"/>
    </location>
</feature>
<protein>
    <submittedName>
        <fullName evidence="3">Uncharacterized protein</fullName>
    </submittedName>
</protein>
<reference evidence="3" key="1">
    <citation type="submission" date="2020-06" db="EMBL/GenBank/DDBJ databases">
        <authorList>
            <consortium name="Plant Systems Biology data submission"/>
        </authorList>
    </citation>
    <scope>NUCLEOTIDE SEQUENCE</scope>
    <source>
        <strain evidence="3">D6</strain>
    </source>
</reference>
<dbReference type="Proteomes" id="UP001153069">
    <property type="component" value="Unassembled WGS sequence"/>
</dbReference>
<gene>
    <name evidence="3" type="ORF">SEMRO_2107_G314840.1</name>
</gene>
<feature type="region of interest" description="Disordered" evidence="1">
    <location>
        <begin position="266"/>
        <end position="299"/>
    </location>
</feature>
<name>A0A9N8EVC6_9STRA</name>
<accession>A0A9N8EVC6</accession>
<proteinExistence type="predicted"/>
<comment type="caution">
    <text evidence="3">The sequence shown here is derived from an EMBL/GenBank/DDBJ whole genome shotgun (WGS) entry which is preliminary data.</text>
</comment>
<evidence type="ECO:0000256" key="2">
    <source>
        <dbReference type="SAM" id="SignalP"/>
    </source>
</evidence>
<dbReference type="EMBL" id="CAICTM010002105">
    <property type="protein sequence ID" value="CAB9527931.1"/>
    <property type="molecule type" value="Genomic_DNA"/>
</dbReference>
<evidence type="ECO:0000256" key="1">
    <source>
        <dbReference type="SAM" id="MobiDB-lite"/>
    </source>
</evidence>
<sequence>MIFNTKSIFALAVLAKVASAGFFYPDTLEALQNHRELPSCAVGCTGCFSCENGVTDNGDGSLSVRVTHCKSGGTVSWMCCVGIDGTETGCDVTAPCRPDDGTGKCNGIPAGPSGGLVINIPDNAKTFTINTHDGQTSGNGDMNNNRCGGNGNQGKKGCSNSYSAHCDLEFSLATDYPVTNAPPPPTSGTPSTGENPWLGLTLYEVLSQGIPMPDCGDLGQEESFQGNDLTNDKGECYRVNICHGNAGQHGWNGQTVSRDSLDPTKVNGHAGANHNDPSKNKNPDYFPGAKAVPNPNGAGANSGSLDGQCGFTCDASDEFTCADGTVVKRALPDCEFADCPTPDTDPTPTESARVNGDPHFQVRFNVPPWLNRSGLVLFQF</sequence>
<organism evidence="3 4">
    <name type="scientific">Seminavis robusta</name>
    <dbReference type="NCBI Taxonomy" id="568900"/>
    <lineage>
        <taxon>Eukaryota</taxon>
        <taxon>Sar</taxon>
        <taxon>Stramenopiles</taxon>
        <taxon>Ochrophyta</taxon>
        <taxon>Bacillariophyta</taxon>
        <taxon>Bacillariophyceae</taxon>
        <taxon>Bacillariophycidae</taxon>
        <taxon>Naviculales</taxon>
        <taxon>Naviculaceae</taxon>
        <taxon>Seminavis</taxon>
    </lineage>
</organism>
<evidence type="ECO:0000313" key="4">
    <source>
        <dbReference type="Proteomes" id="UP001153069"/>
    </source>
</evidence>
<feature type="signal peptide" evidence="2">
    <location>
        <begin position="1"/>
        <end position="20"/>
    </location>
</feature>
<keyword evidence="4" id="KW-1185">Reference proteome</keyword>